<evidence type="ECO:0000313" key="1">
    <source>
        <dbReference type="EMBL" id="KAJ8645535.1"/>
    </source>
</evidence>
<organism evidence="1 2">
    <name type="scientific">Persea americana</name>
    <name type="common">Avocado</name>
    <dbReference type="NCBI Taxonomy" id="3435"/>
    <lineage>
        <taxon>Eukaryota</taxon>
        <taxon>Viridiplantae</taxon>
        <taxon>Streptophyta</taxon>
        <taxon>Embryophyta</taxon>
        <taxon>Tracheophyta</taxon>
        <taxon>Spermatophyta</taxon>
        <taxon>Magnoliopsida</taxon>
        <taxon>Magnoliidae</taxon>
        <taxon>Laurales</taxon>
        <taxon>Lauraceae</taxon>
        <taxon>Persea</taxon>
    </lineage>
</organism>
<comment type="caution">
    <text evidence="1">The sequence shown here is derived from an EMBL/GenBank/DDBJ whole genome shotgun (WGS) entry which is preliminary data.</text>
</comment>
<gene>
    <name evidence="1" type="ORF">MRB53_007283</name>
</gene>
<reference evidence="1 2" key="1">
    <citation type="journal article" date="2022" name="Hortic Res">
        <title>A haplotype resolved chromosomal level avocado genome allows analysis of novel avocado genes.</title>
        <authorList>
            <person name="Nath O."/>
            <person name="Fletcher S.J."/>
            <person name="Hayward A."/>
            <person name="Shaw L.M."/>
            <person name="Masouleh A.K."/>
            <person name="Furtado A."/>
            <person name="Henry R.J."/>
            <person name="Mitter N."/>
        </authorList>
    </citation>
    <scope>NUCLEOTIDE SEQUENCE [LARGE SCALE GENOMIC DNA]</scope>
    <source>
        <strain evidence="2">cv. Hass</strain>
    </source>
</reference>
<dbReference type="Proteomes" id="UP001234297">
    <property type="component" value="Chromosome 2"/>
</dbReference>
<name>A0ACC2MIJ5_PERAE</name>
<dbReference type="EMBL" id="CM056810">
    <property type="protein sequence ID" value="KAJ8645535.1"/>
    <property type="molecule type" value="Genomic_DNA"/>
</dbReference>
<proteinExistence type="predicted"/>
<evidence type="ECO:0000313" key="2">
    <source>
        <dbReference type="Proteomes" id="UP001234297"/>
    </source>
</evidence>
<keyword evidence="2" id="KW-1185">Reference proteome</keyword>
<sequence>MVSSPARYSVSLDVDLRTILPEWVTIGFSGATGINTEMHQVLSWEFSSTLEGKKTIDATNIADKKKKKGNIKVILGLAIPFGAVLFGLVLQTSRKKREEEVSHLTSINCTLDIDWPEKFCYEESAIATTNFTDEKKLGEGGFGSVHKGYLRGLDRVVAVKKVSKGSKQGKRE</sequence>
<protein>
    <submittedName>
        <fullName evidence="1">Uncharacterized protein</fullName>
    </submittedName>
</protein>
<accession>A0ACC2MIJ5</accession>